<keyword evidence="1" id="KW-1133">Transmembrane helix</keyword>
<accession>A0ABN5GXY8</accession>
<feature type="transmembrane region" description="Helical" evidence="1">
    <location>
        <begin position="69"/>
        <end position="87"/>
    </location>
</feature>
<gene>
    <name evidence="3" type="ORF">BXT84_05065</name>
</gene>
<proteinExistence type="predicted"/>
<sequence length="195" mass="21500">MTVMACFGGSIVAFLMVWGLLRLSNQVIQHPVRDPVAFPRQLRLGMWLLVMALFEEGLFRWLLVGVASRFIGLGPAFIVSVAAFTVAHRTNGTLSYSAVINLILVSTILGAIFIWWGFWAAVAAHFGWNLAQWWLGFTVSGEKTRPLLPSPHMRTIPDCPYGPESHWTTTIVMIATLIAMIAPGLGHLTLSRGLL</sequence>
<keyword evidence="1" id="KW-0472">Membrane</keyword>
<evidence type="ECO:0000256" key="1">
    <source>
        <dbReference type="SAM" id="Phobius"/>
    </source>
</evidence>
<dbReference type="PANTHER" id="PTHR39430">
    <property type="entry name" value="MEMBRANE-ASSOCIATED PROTEASE-RELATED"/>
    <property type="match status" value="1"/>
</dbReference>
<feature type="transmembrane region" description="Helical" evidence="1">
    <location>
        <begin position="6"/>
        <end position="23"/>
    </location>
</feature>
<evidence type="ECO:0000313" key="3">
    <source>
        <dbReference type="EMBL" id="AUW93401.1"/>
    </source>
</evidence>
<dbReference type="InterPro" id="IPR003675">
    <property type="entry name" value="Rce1/LyrA-like_dom"/>
</dbReference>
<feature type="transmembrane region" description="Helical" evidence="1">
    <location>
        <begin position="170"/>
        <end position="190"/>
    </location>
</feature>
<feature type="domain" description="CAAX prenyl protease 2/Lysostaphin resistance protein A-like" evidence="2">
    <location>
        <begin position="46"/>
        <end position="130"/>
    </location>
</feature>
<dbReference type="Proteomes" id="UP000325292">
    <property type="component" value="Chromosome"/>
</dbReference>
<dbReference type="EMBL" id="CP019454">
    <property type="protein sequence ID" value="AUW93401.1"/>
    <property type="molecule type" value="Genomic_DNA"/>
</dbReference>
<reference evidence="3 4" key="1">
    <citation type="journal article" date="2019" name="Sci. Rep.">
        <title>Sulfobacillus thermotolerans: new insights into resistance and metabolic capacities of acidophilic chemolithotrophs.</title>
        <authorList>
            <person name="Panyushkina A.E."/>
            <person name="Babenko V.V."/>
            <person name="Nikitina A.S."/>
            <person name="Selezneva O.V."/>
            <person name="Tsaplina I.A."/>
            <person name="Letarova M.A."/>
            <person name="Kostryukova E.S."/>
            <person name="Letarov A.V."/>
        </authorList>
    </citation>
    <scope>NUCLEOTIDE SEQUENCE [LARGE SCALE GENOMIC DNA]</scope>
    <source>
        <strain evidence="3 4">Kr1</strain>
    </source>
</reference>
<organism evidence="3 4">
    <name type="scientific">Sulfobacillus thermotolerans</name>
    <dbReference type="NCBI Taxonomy" id="338644"/>
    <lineage>
        <taxon>Bacteria</taxon>
        <taxon>Bacillati</taxon>
        <taxon>Bacillota</taxon>
        <taxon>Clostridia</taxon>
        <taxon>Eubacteriales</taxon>
        <taxon>Clostridiales Family XVII. Incertae Sedis</taxon>
        <taxon>Sulfobacillus</taxon>
    </lineage>
</organism>
<keyword evidence="1" id="KW-0812">Transmembrane</keyword>
<dbReference type="PANTHER" id="PTHR39430:SF1">
    <property type="entry name" value="PROTEASE"/>
    <property type="match status" value="1"/>
</dbReference>
<evidence type="ECO:0000313" key="4">
    <source>
        <dbReference type="Proteomes" id="UP000325292"/>
    </source>
</evidence>
<protein>
    <recommendedName>
        <fullName evidence="2">CAAX prenyl protease 2/Lysostaphin resistance protein A-like domain-containing protein</fullName>
    </recommendedName>
</protein>
<name>A0ABN5GXY8_9FIRM</name>
<keyword evidence="4" id="KW-1185">Reference proteome</keyword>
<dbReference type="Pfam" id="PF02517">
    <property type="entry name" value="Rce1-like"/>
    <property type="match status" value="1"/>
</dbReference>
<evidence type="ECO:0000259" key="2">
    <source>
        <dbReference type="Pfam" id="PF02517"/>
    </source>
</evidence>
<feature type="transmembrane region" description="Helical" evidence="1">
    <location>
        <begin position="99"/>
        <end position="128"/>
    </location>
</feature>